<evidence type="ECO:0000256" key="3">
    <source>
        <dbReference type="ARBA" id="ARBA00023172"/>
    </source>
</evidence>
<accession>E8U3G5</accession>
<evidence type="ECO:0000256" key="2">
    <source>
        <dbReference type="ARBA" id="ARBA00023125"/>
    </source>
</evidence>
<dbReference type="Pfam" id="PF02899">
    <property type="entry name" value="Phage_int_SAM_1"/>
    <property type="match status" value="1"/>
</dbReference>
<feature type="domain" description="Tyr recombinase" evidence="4">
    <location>
        <begin position="130"/>
        <end position="290"/>
    </location>
</feature>
<proteinExistence type="predicted"/>
<name>E8U3G5_DEIML</name>
<keyword evidence="2" id="KW-0238">DNA-binding</keyword>
<dbReference type="STRING" id="709986.Deima_0172"/>
<dbReference type="PROSITE" id="PS51898">
    <property type="entry name" value="TYR_RECOMBINASE"/>
    <property type="match status" value="1"/>
</dbReference>
<dbReference type="CDD" id="cd00397">
    <property type="entry name" value="DNA_BRE_C"/>
    <property type="match status" value="1"/>
</dbReference>
<dbReference type="InterPro" id="IPR011010">
    <property type="entry name" value="DNA_brk_join_enz"/>
</dbReference>
<organism evidence="5 6">
    <name type="scientific">Deinococcus maricopensis (strain DSM 21211 / LMG 22137 / NRRL B-23946 / LB-34)</name>
    <dbReference type="NCBI Taxonomy" id="709986"/>
    <lineage>
        <taxon>Bacteria</taxon>
        <taxon>Thermotogati</taxon>
        <taxon>Deinococcota</taxon>
        <taxon>Deinococci</taxon>
        <taxon>Deinococcales</taxon>
        <taxon>Deinococcaceae</taxon>
        <taxon>Deinococcus</taxon>
    </lineage>
</organism>
<protein>
    <submittedName>
        <fullName evidence="5">Integrase domain protein SAM domain protein</fullName>
    </submittedName>
</protein>
<reference evidence="5 6" key="1">
    <citation type="journal article" date="2011" name="Stand. Genomic Sci.">
        <title>Complete genome sequence of Deinococcus maricopensis type strain (LB-34).</title>
        <authorList>
            <person name="Pukall R."/>
            <person name="Zeytun A."/>
            <person name="Lucas S."/>
            <person name="Lapidus A."/>
            <person name="Hammon N."/>
            <person name="Deshpande S."/>
            <person name="Nolan M."/>
            <person name="Cheng J.F."/>
            <person name="Pitluck S."/>
            <person name="Liolios K."/>
            <person name="Pagani I."/>
            <person name="Mikhailova N."/>
            <person name="Ivanova N."/>
            <person name="Mavromatis K."/>
            <person name="Pati A."/>
            <person name="Tapia R."/>
            <person name="Han C."/>
            <person name="Goodwin L."/>
            <person name="Chen A."/>
            <person name="Palaniappan K."/>
            <person name="Land M."/>
            <person name="Hauser L."/>
            <person name="Chang Y.J."/>
            <person name="Jeffries C.D."/>
            <person name="Brambilla E.M."/>
            <person name="Rohde M."/>
            <person name="Goker M."/>
            <person name="Detter J.C."/>
            <person name="Woyke T."/>
            <person name="Bristow J."/>
            <person name="Eisen J.A."/>
            <person name="Markowitz V."/>
            <person name="Hugenholtz P."/>
            <person name="Kyrpides N.C."/>
            <person name="Klenk H.P."/>
        </authorList>
    </citation>
    <scope>NUCLEOTIDE SEQUENCE [LARGE SCALE GENOMIC DNA]</scope>
    <source>
        <strain evidence="6">DSM 21211 / LMG 22137 / NRRL B-23946 / LB-34</strain>
    </source>
</reference>
<keyword evidence="3" id="KW-0233">DNA recombination</keyword>
<dbReference type="eggNOG" id="COG0582">
    <property type="taxonomic scope" value="Bacteria"/>
</dbReference>
<evidence type="ECO:0000313" key="5">
    <source>
        <dbReference type="EMBL" id="ADV65836.1"/>
    </source>
</evidence>
<evidence type="ECO:0000313" key="6">
    <source>
        <dbReference type="Proteomes" id="UP000008635"/>
    </source>
</evidence>
<sequence length="290" mass="32298">MGTEAALSSETLVEFRQALEAFDLDEVWPHLAPYLPGVEGSATQRNYRSGVKEFIGWAQTQGHALLRPGEAMGGAYLAHLHARYAGKPSTLTTRLSQARALYRVLRKLGLVPRNLDPFSALERPTVQPGAAREYYTNDELTRLLAHGTTEQRALVLLGAHGGLTTSEVLSVHWSQIQLQRGELIVHGRAVHASEELLEALRAYARTQGVGDLFTSEARVFDIEGPTALRSQLYRLCKAANVSYRAWRALRHYAGLRLYLLTGNAERVRQELGLVTLQLTEPYRRKVEEGT</sequence>
<dbReference type="GO" id="GO:0003677">
    <property type="term" value="F:DNA binding"/>
    <property type="evidence" value="ECO:0007669"/>
    <property type="project" value="UniProtKB-KW"/>
</dbReference>
<evidence type="ECO:0000259" key="4">
    <source>
        <dbReference type="PROSITE" id="PS51898"/>
    </source>
</evidence>
<dbReference type="InterPro" id="IPR002104">
    <property type="entry name" value="Integrase_catalytic"/>
</dbReference>
<dbReference type="AlphaFoldDB" id="E8U3G5"/>
<dbReference type="Proteomes" id="UP000008635">
    <property type="component" value="Chromosome"/>
</dbReference>
<keyword evidence="1" id="KW-0229">DNA integration</keyword>
<reference evidence="6" key="2">
    <citation type="submission" date="2011-01" db="EMBL/GenBank/DDBJ databases">
        <title>The complete genome of Deinococcus maricopensis DSM 21211.</title>
        <authorList>
            <consortium name="US DOE Joint Genome Institute (JGI-PGF)"/>
            <person name="Lucas S."/>
            <person name="Copeland A."/>
            <person name="Lapidus A."/>
            <person name="Goodwin L."/>
            <person name="Pitluck S."/>
            <person name="Kyrpides N."/>
            <person name="Mavromatis K."/>
            <person name="Pagani I."/>
            <person name="Ivanova N."/>
            <person name="Ovchinnikova G."/>
            <person name="Zeytun A."/>
            <person name="Detter J.C."/>
            <person name="Han C."/>
            <person name="Land M."/>
            <person name="Hauser L."/>
            <person name="Markowitz V."/>
            <person name="Cheng J.-F."/>
            <person name="Hugenholtz P."/>
            <person name="Woyke T."/>
            <person name="Wu D."/>
            <person name="Pukall R."/>
            <person name="Gehrich-Schroeter G."/>
            <person name="Brambilla E."/>
            <person name="Klenk H.-P."/>
            <person name="Eisen J.A."/>
        </authorList>
    </citation>
    <scope>NUCLEOTIDE SEQUENCE [LARGE SCALE GENOMIC DNA]</scope>
    <source>
        <strain evidence="6">DSM 21211 / LMG 22137 / NRRL B-23946 / LB-34</strain>
    </source>
</reference>
<gene>
    <name evidence="5" type="ordered locus">Deima_0172</name>
</gene>
<dbReference type="KEGG" id="dmr:Deima_0172"/>
<dbReference type="RefSeq" id="WP_013555341.1">
    <property type="nucleotide sequence ID" value="NC_014958.1"/>
</dbReference>
<dbReference type="Gene3D" id="1.10.443.10">
    <property type="entry name" value="Intergrase catalytic core"/>
    <property type="match status" value="1"/>
</dbReference>
<dbReference type="SUPFAM" id="SSF56349">
    <property type="entry name" value="DNA breaking-rejoining enzymes"/>
    <property type="match status" value="1"/>
</dbReference>
<dbReference type="HOGENOM" id="CLU_962151_0_0_0"/>
<dbReference type="InterPro" id="IPR010998">
    <property type="entry name" value="Integrase_recombinase_N"/>
</dbReference>
<keyword evidence="6" id="KW-1185">Reference proteome</keyword>
<dbReference type="Gene3D" id="1.10.150.130">
    <property type="match status" value="1"/>
</dbReference>
<dbReference type="GO" id="GO:0006310">
    <property type="term" value="P:DNA recombination"/>
    <property type="evidence" value="ECO:0007669"/>
    <property type="project" value="UniProtKB-KW"/>
</dbReference>
<dbReference type="InterPro" id="IPR004107">
    <property type="entry name" value="Integrase_SAM-like_N"/>
</dbReference>
<dbReference type="InterPro" id="IPR013762">
    <property type="entry name" value="Integrase-like_cat_sf"/>
</dbReference>
<dbReference type="GO" id="GO:0015074">
    <property type="term" value="P:DNA integration"/>
    <property type="evidence" value="ECO:0007669"/>
    <property type="project" value="UniProtKB-KW"/>
</dbReference>
<evidence type="ECO:0000256" key="1">
    <source>
        <dbReference type="ARBA" id="ARBA00022908"/>
    </source>
</evidence>
<dbReference type="EMBL" id="CP002454">
    <property type="protein sequence ID" value="ADV65836.1"/>
    <property type="molecule type" value="Genomic_DNA"/>
</dbReference>